<accession>G8R3X2</accession>
<feature type="transmembrane region" description="Helical" evidence="1">
    <location>
        <begin position="146"/>
        <end position="172"/>
    </location>
</feature>
<keyword evidence="1" id="KW-1133">Transmembrane helix</keyword>
<reference evidence="2 3" key="1">
    <citation type="journal article" date="2012" name="Stand. Genomic Sci.">
        <title>Genome sequence of the orange-pigmented seawater bacterium Owenweeksia hongkongensis type strain (UST20020801(T)).</title>
        <authorList>
            <person name="Riedel T."/>
            <person name="Held B."/>
            <person name="Nolan M."/>
            <person name="Lucas S."/>
            <person name="Lapidus A."/>
            <person name="Tice H."/>
            <person name="Del Rio T.G."/>
            <person name="Cheng J.F."/>
            <person name="Han C."/>
            <person name="Tapia R."/>
            <person name="Goodwin L.A."/>
            <person name="Pitluck S."/>
            <person name="Liolios K."/>
            <person name="Mavromatis K."/>
            <person name="Pagani I."/>
            <person name="Ivanova N."/>
            <person name="Mikhailova N."/>
            <person name="Pati A."/>
            <person name="Chen A."/>
            <person name="Palaniappan K."/>
            <person name="Rohde M."/>
            <person name="Tindall B.J."/>
            <person name="Detter J.C."/>
            <person name="Goker M."/>
            <person name="Woyke T."/>
            <person name="Bristow J."/>
            <person name="Eisen J.A."/>
            <person name="Markowitz V."/>
            <person name="Hugenholtz P."/>
            <person name="Klenk H.P."/>
            <person name="Kyrpides N.C."/>
        </authorList>
    </citation>
    <scope>NUCLEOTIDE SEQUENCE</scope>
    <source>
        <strain evidence="3">DSM 17368 / JCM 12287 / NRRL B-23963</strain>
    </source>
</reference>
<dbReference type="STRING" id="926562.Oweho_0994"/>
<dbReference type="HOGENOM" id="CLU_583739_0_0_10"/>
<evidence type="ECO:0008006" key="4">
    <source>
        <dbReference type="Google" id="ProtNLM"/>
    </source>
</evidence>
<proteinExistence type="predicted"/>
<protein>
    <recommendedName>
        <fullName evidence="4">Glycosyltransferase RgtA/B/C/D-like domain-containing protein</fullName>
    </recommendedName>
</protein>
<name>G8R3X2_OWEHD</name>
<feature type="transmembrane region" description="Helical" evidence="1">
    <location>
        <begin position="9"/>
        <end position="28"/>
    </location>
</feature>
<keyword evidence="1" id="KW-0812">Transmembrane</keyword>
<feature type="transmembrane region" description="Helical" evidence="1">
    <location>
        <begin position="106"/>
        <end position="126"/>
    </location>
</feature>
<evidence type="ECO:0000313" key="2">
    <source>
        <dbReference type="EMBL" id="AEV32004.1"/>
    </source>
</evidence>
<sequence length="468" mass="53812">MKSGSRREIILLFAANVLARLPFINAGYGREEDAWAQAQNAKQIWETGIYEVSRLPGHPLYELLLAGLWPINHSYWLFNLLSVLVSSLSVVYFYKICNKLNLLNTLALSVAFSFIPVFFIAGTYTIDYNFGLLFILISLYQLLRGKYWLAGIFIGLATGIRISHLGFILPWAIIIFTRTHSLKFVLRMGLTSLLVAAIAFSPPLLQYGMGFLDFHKPPYPSTIKVLYKMSVGVYGIPLLLFFAYFFFTNIRKPFSFWTLHSYYSRMPRGFYISLLLIFAMQLVVFLRLPFKSEFFIPFLPFLLMYLGVLMNRKQAISLAIVSIASCFFFGFDYYNPYRGAPPSPLGLRFEGNDKSLFFDPIQGPAIIDIRKRNTKIQFVEEFNAWAKKQSAPTYVIAGWYWPQIDLKQQYPSNVEVDYYATEDEVRNAHKSGKAIFYLPEINEANAQINSHYLADSLGKPWLPETNKE</sequence>
<dbReference type="OrthoDB" id="1467194at2"/>
<keyword evidence="1" id="KW-0472">Membrane</keyword>
<dbReference type="AlphaFoldDB" id="G8R3X2"/>
<feature type="transmembrane region" description="Helical" evidence="1">
    <location>
        <begin position="294"/>
        <end position="310"/>
    </location>
</feature>
<evidence type="ECO:0000313" key="3">
    <source>
        <dbReference type="Proteomes" id="UP000005631"/>
    </source>
</evidence>
<feature type="transmembrane region" description="Helical" evidence="1">
    <location>
        <begin position="315"/>
        <end position="334"/>
    </location>
</feature>
<feature type="transmembrane region" description="Helical" evidence="1">
    <location>
        <begin position="268"/>
        <end position="288"/>
    </location>
</feature>
<feature type="transmembrane region" description="Helical" evidence="1">
    <location>
        <begin position="75"/>
        <end position="94"/>
    </location>
</feature>
<dbReference type="eggNOG" id="ENOG5033GGJ">
    <property type="taxonomic scope" value="Bacteria"/>
</dbReference>
<gene>
    <name evidence="2" type="ordered locus">Oweho_0994</name>
</gene>
<feature type="transmembrane region" description="Helical" evidence="1">
    <location>
        <begin position="184"/>
        <end position="205"/>
    </location>
</feature>
<dbReference type="Proteomes" id="UP000005631">
    <property type="component" value="Chromosome"/>
</dbReference>
<keyword evidence="3" id="KW-1185">Reference proteome</keyword>
<dbReference type="KEGG" id="oho:Oweho_0994"/>
<feature type="transmembrane region" description="Helical" evidence="1">
    <location>
        <begin position="225"/>
        <end position="247"/>
    </location>
</feature>
<dbReference type="EMBL" id="CP003156">
    <property type="protein sequence ID" value="AEV32004.1"/>
    <property type="molecule type" value="Genomic_DNA"/>
</dbReference>
<evidence type="ECO:0000256" key="1">
    <source>
        <dbReference type="SAM" id="Phobius"/>
    </source>
</evidence>
<dbReference type="RefSeq" id="WP_014201364.1">
    <property type="nucleotide sequence ID" value="NC_016599.1"/>
</dbReference>
<organism evidence="2 3">
    <name type="scientific">Owenweeksia hongkongensis (strain DSM 17368 / CIP 108786 / JCM 12287 / NRRL B-23963 / UST20020801)</name>
    <dbReference type="NCBI Taxonomy" id="926562"/>
    <lineage>
        <taxon>Bacteria</taxon>
        <taxon>Pseudomonadati</taxon>
        <taxon>Bacteroidota</taxon>
        <taxon>Flavobacteriia</taxon>
        <taxon>Flavobacteriales</taxon>
        <taxon>Owenweeksiaceae</taxon>
        <taxon>Owenweeksia</taxon>
    </lineage>
</organism>